<organism evidence="1 2">
    <name type="scientific">Hyunsoonleella flava</name>
    <dbReference type="NCBI Taxonomy" id="2527939"/>
    <lineage>
        <taxon>Bacteria</taxon>
        <taxon>Pseudomonadati</taxon>
        <taxon>Bacteroidota</taxon>
        <taxon>Flavobacteriia</taxon>
        <taxon>Flavobacteriales</taxon>
        <taxon>Flavobacteriaceae</taxon>
    </lineage>
</organism>
<sequence length="108" mass="12463">MKKEFTILKHKPAIEIRVTRDSVCMADDCFAPHESYITQPSFVNPEAFIKNLYPGYLPSISGVGHTWECFLNETLIGIILVNKVVLKVSEIEYEKENHVYFKYNSATY</sequence>
<accession>A0A4V2JAA2</accession>
<comment type="caution">
    <text evidence="1">The sequence shown here is derived from an EMBL/GenBank/DDBJ whole genome shotgun (WGS) entry which is preliminary data.</text>
</comment>
<dbReference type="Proteomes" id="UP000291142">
    <property type="component" value="Unassembled WGS sequence"/>
</dbReference>
<evidence type="ECO:0000313" key="1">
    <source>
        <dbReference type="EMBL" id="TBN04894.1"/>
    </source>
</evidence>
<name>A0A4V2JAA2_9FLAO</name>
<proteinExistence type="predicted"/>
<dbReference type="AlphaFoldDB" id="A0A4V2JAA2"/>
<reference evidence="1 2" key="1">
    <citation type="submission" date="2019-02" db="EMBL/GenBank/DDBJ databases">
        <title>Hyunsoonleella sp., isolated from marine sediment.</title>
        <authorList>
            <person name="Liu B.-T."/>
        </authorList>
    </citation>
    <scope>NUCLEOTIDE SEQUENCE [LARGE SCALE GENOMIC DNA]</scope>
    <source>
        <strain evidence="1 2">T58</strain>
    </source>
</reference>
<gene>
    <name evidence="1" type="ORF">EYD45_06430</name>
</gene>
<dbReference type="EMBL" id="SIRT01000003">
    <property type="protein sequence ID" value="TBN04894.1"/>
    <property type="molecule type" value="Genomic_DNA"/>
</dbReference>
<keyword evidence="2" id="KW-1185">Reference proteome</keyword>
<protein>
    <submittedName>
        <fullName evidence="1">Uncharacterized protein</fullName>
    </submittedName>
</protein>
<evidence type="ECO:0000313" key="2">
    <source>
        <dbReference type="Proteomes" id="UP000291142"/>
    </source>
</evidence>
<dbReference type="RefSeq" id="WP_130963710.1">
    <property type="nucleotide sequence ID" value="NZ_SIRT01000003.1"/>
</dbReference>
<dbReference type="OrthoDB" id="2057603at2"/>